<dbReference type="EMBL" id="JAIWYP010000012">
    <property type="protein sequence ID" value="KAH3730836.1"/>
    <property type="molecule type" value="Genomic_DNA"/>
</dbReference>
<evidence type="ECO:0000313" key="2">
    <source>
        <dbReference type="Proteomes" id="UP000828390"/>
    </source>
</evidence>
<protein>
    <submittedName>
        <fullName evidence="1">Uncharacterized protein</fullName>
    </submittedName>
</protein>
<gene>
    <name evidence="1" type="ORF">DPMN_056834</name>
</gene>
<organism evidence="1 2">
    <name type="scientific">Dreissena polymorpha</name>
    <name type="common">Zebra mussel</name>
    <name type="synonym">Mytilus polymorpha</name>
    <dbReference type="NCBI Taxonomy" id="45954"/>
    <lineage>
        <taxon>Eukaryota</taxon>
        <taxon>Metazoa</taxon>
        <taxon>Spiralia</taxon>
        <taxon>Lophotrochozoa</taxon>
        <taxon>Mollusca</taxon>
        <taxon>Bivalvia</taxon>
        <taxon>Autobranchia</taxon>
        <taxon>Heteroconchia</taxon>
        <taxon>Euheterodonta</taxon>
        <taxon>Imparidentia</taxon>
        <taxon>Neoheterodontei</taxon>
        <taxon>Myida</taxon>
        <taxon>Dreissenoidea</taxon>
        <taxon>Dreissenidae</taxon>
        <taxon>Dreissena</taxon>
    </lineage>
</organism>
<dbReference type="Proteomes" id="UP000828390">
    <property type="component" value="Unassembled WGS sequence"/>
</dbReference>
<dbReference type="AlphaFoldDB" id="A0A9D4CV48"/>
<reference evidence="1" key="2">
    <citation type="submission" date="2020-11" db="EMBL/GenBank/DDBJ databases">
        <authorList>
            <person name="McCartney M.A."/>
            <person name="Auch B."/>
            <person name="Kono T."/>
            <person name="Mallez S."/>
            <person name="Becker A."/>
            <person name="Gohl D.M."/>
            <person name="Silverstein K.A.T."/>
            <person name="Koren S."/>
            <person name="Bechman K.B."/>
            <person name="Herman A."/>
            <person name="Abrahante J.E."/>
            <person name="Garbe J."/>
        </authorList>
    </citation>
    <scope>NUCLEOTIDE SEQUENCE</scope>
    <source>
        <strain evidence="1">Duluth1</strain>
        <tissue evidence="1">Whole animal</tissue>
    </source>
</reference>
<evidence type="ECO:0000313" key="1">
    <source>
        <dbReference type="EMBL" id="KAH3730836.1"/>
    </source>
</evidence>
<comment type="caution">
    <text evidence="1">The sequence shown here is derived from an EMBL/GenBank/DDBJ whole genome shotgun (WGS) entry which is preliminary data.</text>
</comment>
<reference evidence="1" key="1">
    <citation type="journal article" date="2019" name="bioRxiv">
        <title>The Genome of the Zebra Mussel, Dreissena polymorpha: A Resource for Invasive Species Research.</title>
        <authorList>
            <person name="McCartney M.A."/>
            <person name="Auch B."/>
            <person name="Kono T."/>
            <person name="Mallez S."/>
            <person name="Zhang Y."/>
            <person name="Obille A."/>
            <person name="Becker A."/>
            <person name="Abrahante J.E."/>
            <person name="Garbe J."/>
            <person name="Badalamenti J.P."/>
            <person name="Herman A."/>
            <person name="Mangelson H."/>
            <person name="Liachko I."/>
            <person name="Sullivan S."/>
            <person name="Sone E.D."/>
            <person name="Koren S."/>
            <person name="Silverstein K.A.T."/>
            <person name="Beckman K.B."/>
            <person name="Gohl D.M."/>
        </authorList>
    </citation>
    <scope>NUCLEOTIDE SEQUENCE</scope>
    <source>
        <strain evidence="1">Duluth1</strain>
        <tissue evidence="1">Whole animal</tissue>
    </source>
</reference>
<keyword evidence="2" id="KW-1185">Reference proteome</keyword>
<accession>A0A9D4CV48</accession>
<proteinExistence type="predicted"/>
<name>A0A9D4CV48_DREPO</name>
<sequence length="72" mass="8134">MIYTPVSQIPENQSTHLCLLVPLWICLGNLHDLHPCVPLKSPRTSQLGQLLQQSMVGNTWQSFCFPFKEDGP</sequence>